<gene>
    <name evidence="2" type="ORF">GCM10010368_59600</name>
</gene>
<sequence length="99" mass="10363">MSRRATVHRMNDSRGAGIAGGQPLVEMVVCQGVEAEPVGLQPVEELDGDSDVRPVGVRCVNGVAAASGPAAGVAQDAPFGERSDDPGLVRRQLREDRIE</sequence>
<protein>
    <submittedName>
        <fullName evidence="2">Uncharacterized protein</fullName>
    </submittedName>
</protein>
<reference evidence="2 3" key="1">
    <citation type="journal article" date="2019" name="Int. J. Syst. Evol. Microbiol.">
        <title>The Global Catalogue of Microorganisms (GCM) 10K type strain sequencing project: providing services to taxonomists for standard genome sequencing and annotation.</title>
        <authorList>
            <consortium name="The Broad Institute Genomics Platform"/>
            <consortium name="The Broad Institute Genome Sequencing Center for Infectious Disease"/>
            <person name="Wu L."/>
            <person name="Ma J."/>
        </authorList>
    </citation>
    <scope>NUCLEOTIDE SEQUENCE [LARGE SCALE GENOMIC DNA]</scope>
    <source>
        <strain evidence="2 3">JCM 4823</strain>
    </source>
</reference>
<feature type="compositionally biased region" description="Basic and acidic residues" evidence="1">
    <location>
        <begin position="79"/>
        <end position="99"/>
    </location>
</feature>
<feature type="compositionally biased region" description="Low complexity" evidence="1">
    <location>
        <begin position="68"/>
        <end position="77"/>
    </location>
</feature>
<feature type="region of interest" description="Disordered" evidence="1">
    <location>
        <begin position="68"/>
        <end position="99"/>
    </location>
</feature>
<evidence type="ECO:0000256" key="1">
    <source>
        <dbReference type="SAM" id="MobiDB-lite"/>
    </source>
</evidence>
<keyword evidence="3" id="KW-1185">Reference proteome</keyword>
<comment type="caution">
    <text evidence="2">The sequence shown here is derived from an EMBL/GenBank/DDBJ whole genome shotgun (WGS) entry which is preliminary data.</text>
</comment>
<dbReference type="Proteomes" id="UP001500442">
    <property type="component" value="Unassembled WGS sequence"/>
</dbReference>
<organism evidence="2 3">
    <name type="scientific">Streptomyces roseiscleroticus</name>
    <dbReference type="NCBI Taxonomy" id="1972"/>
    <lineage>
        <taxon>Bacteria</taxon>
        <taxon>Bacillati</taxon>
        <taxon>Actinomycetota</taxon>
        <taxon>Actinomycetes</taxon>
        <taxon>Kitasatosporales</taxon>
        <taxon>Streptomycetaceae</taxon>
        <taxon>Streptomyces</taxon>
    </lineage>
</organism>
<dbReference type="EMBL" id="BAAASN010000023">
    <property type="protein sequence ID" value="GAA2281564.1"/>
    <property type="molecule type" value="Genomic_DNA"/>
</dbReference>
<evidence type="ECO:0000313" key="3">
    <source>
        <dbReference type="Proteomes" id="UP001500442"/>
    </source>
</evidence>
<name>A0ABN3F1F7_9ACTN</name>
<evidence type="ECO:0000313" key="2">
    <source>
        <dbReference type="EMBL" id="GAA2281564.1"/>
    </source>
</evidence>
<accession>A0ABN3F1F7</accession>
<proteinExistence type="predicted"/>